<dbReference type="InterPro" id="IPR025959">
    <property type="entry name" value="Winged_HTH_dom"/>
</dbReference>
<accession>A0A1I0U3G3</accession>
<dbReference type="AlphaFoldDB" id="A0A1I0U3G3"/>
<sequence length="352" mass="41059">MKRLKITNDHGWTPRTLRKQERKIKDASLRVRVTAVRLVMEGHLGKDVAKMVNLCRQSVALYVARFNQGGLDHLLDRCLPPGRVPFLTEEQQQEIRQLVLTTTPLDAGWGIASSWNTRILQSYIQQTYGVSMSREGIRKLLHRLRLSWTRPTYKLVKGDAKRQAAFQRELEFIKKLITENVTMFYVDETHVRAYQALRTTWAEVGNQKQVPSYGHHDHVSIFDAVDVQQGDVVFHRASSVNAETFLDFLRRLKEKYTDRFLVLVLDNARIHHAKMVQAFLDGEEGDAFHFIFLPPYFPQLNPIERLWKWLKDEVITNVFHKDQNDIAQSITRFEQYVLQHPDEVLRRIGCAA</sequence>
<dbReference type="STRING" id="150248.SAMN05216169_10763"/>
<evidence type="ECO:0000259" key="1">
    <source>
        <dbReference type="Pfam" id="PF13358"/>
    </source>
</evidence>
<dbReference type="GO" id="GO:0003676">
    <property type="term" value="F:nucleic acid binding"/>
    <property type="evidence" value="ECO:0007669"/>
    <property type="project" value="InterPro"/>
</dbReference>
<feature type="domain" description="Tc1-like transposase DDE" evidence="1">
    <location>
        <begin position="183"/>
        <end position="325"/>
    </location>
</feature>
<dbReference type="Pfam" id="PF13592">
    <property type="entry name" value="HTH_33"/>
    <property type="match status" value="1"/>
</dbReference>
<dbReference type="InterPro" id="IPR038717">
    <property type="entry name" value="Tc1-like_DDE_dom"/>
</dbReference>
<dbReference type="Pfam" id="PF13551">
    <property type="entry name" value="HTH_29"/>
    <property type="match status" value="1"/>
</dbReference>
<dbReference type="RefSeq" id="WP_091704977.1">
    <property type="nucleotide sequence ID" value="NZ_FOJQ01000076.1"/>
</dbReference>
<name>A0A1I0U3G3_9BACL</name>
<dbReference type="PANTHER" id="PTHR46564">
    <property type="entry name" value="TRANSPOSASE"/>
    <property type="match status" value="1"/>
</dbReference>
<evidence type="ECO:0000313" key="3">
    <source>
        <dbReference type="EMBL" id="SFA58548.1"/>
    </source>
</evidence>
<evidence type="ECO:0000259" key="2">
    <source>
        <dbReference type="Pfam" id="PF13592"/>
    </source>
</evidence>
<keyword evidence="4" id="KW-1185">Reference proteome</keyword>
<dbReference type="InterPro" id="IPR012337">
    <property type="entry name" value="RNaseH-like_sf"/>
</dbReference>
<dbReference type="Pfam" id="PF13358">
    <property type="entry name" value="DDE_3"/>
    <property type="match status" value="1"/>
</dbReference>
<dbReference type="SUPFAM" id="SSF53098">
    <property type="entry name" value="Ribonuclease H-like"/>
    <property type="match status" value="1"/>
</dbReference>
<reference evidence="4" key="1">
    <citation type="submission" date="2016-10" db="EMBL/GenBank/DDBJ databases">
        <authorList>
            <person name="Varghese N."/>
            <person name="Submissions S."/>
        </authorList>
    </citation>
    <scope>NUCLEOTIDE SEQUENCE [LARGE SCALE GENOMIC DNA]</scope>
    <source>
        <strain evidence="4">K1</strain>
    </source>
</reference>
<proteinExistence type="predicted"/>
<dbReference type="EMBL" id="FOJQ01000076">
    <property type="protein sequence ID" value="SFA58548.1"/>
    <property type="molecule type" value="Genomic_DNA"/>
</dbReference>
<organism evidence="3 4">
    <name type="scientific">Anoxybacillus pushchinoensis</name>
    <dbReference type="NCBI Taxonomy" id="150248"/>
    <lineage>
        <taxon>Bacteria</taxon>
        <taxon>Bacillati</taxon>
        <taxon>Bacillota</taxon>
        <taxon>Bacilli</taxon>
        <taxon>Bacillales</taxon>
        <taxon>Anoxybacillaceae</taxon>
        <taxon>Anoxybacillus</taxon>
    </lineage>
</organism>
<evidence type="ECO:0000313" key="4">
    <source>
        <dbReference type="Proteomes" id="UP000198979"/>
    </source>
</evidence>
<gene>
    <name evidence="3" type="ORF">SAMN05216169_10763</name>
</gene>
<dbReference type="InterPro" id="IPR036397">
    <property type="entry name" value="RNaseH_sf"/>
</dbReference>
<dbReference type="InterPro" id="IPR009057">
    <property type="entry name" value="Homeodomain-like_sf"/>
</dbReference>
<dbReference type="SUPFAM" id="SSF46689">
    <property type="entry name" value="Homeodomain-like"/>
    <property type="match status" value="1"/>
</dbReference>
<dbReference type="NCBIfam" id="NF033545">
    <property type="entry name" value="transpos_IS630"/>
    <property type="match status" value="1"/>
</dbReference>
<dbReference type="Gene3D" id="3.30.420.10">
    <property type="entry name" value="Ribonuclease H-like superfamily/Ribonuclease H"/>
    <property type="match status" value="1"/>
</dbReference>
<dbReference type="InterPro" id="IPR047655">
    <property type="entry name" value="Transpos_IS630-like"/>
</dbReference>
<dbReference type="PANTHER" id="PTHR46564:SF1">
    <property type="entry name" value="TRANSPOSASE"/>
    <property type="match status" value="1"/>
</dbReference>
<dbReference type="Proteomes" id="UP000198979">
    <property type="component" value="Unassembled WGS sequence"/>
</dbReference>
<feature type="domain" description="Winged helix-turn helix" evidence="2">
    <location>
        <begin position="115"/>
        <end position="169"/>
    </location>
</feature>
<dbReference type="OrthoDB" id="2854648at2"/>
<protein>
    <submittedName>
        <fullName evidence="3">Transposase</fullName>
    </submittedName>
</protein>